<reference evidence="1" key="1">
    <citation type="submission" date="2020-10" db="EMBL/GenBank/DDBJ databases">
        <authorList>
            <person name="Gilroy R."/>
        </authorList>
    </citation>
    <scope>NUCLEOTIDE SEQUENCE</scope>
    <source>
        <strain evidence="1">10669</strain>
    </source>
</reference>
<name>A0A9D1NIA1_9BACT</name>
<comment type="caution">
    <text evidence="1">The sequence shown here is derived from an EMBL/GenBank/DDBJ whole genome shotgun (WGS) entry which is preliminary data.</text>
</comment>
<dbReference type="Gene3D" id="3.40.50.150">
    <property type="entry name" value="Vaccinia Virus protein VP39"/>
    <property type="match status" value="1"/>
</dbReference>
<dbReference type="InterPro" id="IPR029063">
    <property type="entry name" value="SAM-dependent_MTases_sf"/>
</dbReference>
<protein>
    <recommendedName>
        <fullName evidence="3">Methyltransferase domain-containing protein</fullName>
    </recommendedName>
</protein>
<organism evidence="1 2">
    <name type="scientific">Candidatus Spyradosoma merdigallinarum</name>
    <dbReference type="NCBI Taxonomy" id="2840950"/>
    <lineage>
        <taxon>Bacteria</taxon>
        <taxon>Pseudomonadati</taxon>
        <taxon>Verrucomicrobiota</taxon>
        <taxon>Opitutia</taxon>
        <taxon>Opitutia incertae sedis</taxon>
        <taxon>Candidatus Spyradosoma</taxon>
    </lineage>
</organism>
<dbReference type="AlphaFoldDB" id="A0A9D1NIA1"/>
<dbReference type="SUPFAM" id="SSF53335">
    <property type="entry name" value="S-adenosyl-L-methionine-dependent methyltransferases"/>
    <property type="match status" value="1"/>
</dbReference>
<accession>A0A9D1NIA1</accession>
<sequence length="395" mass="42546">MPSPSEIFWLEKTRAALSVPAGTDTETLLEKARTDVRALSDLFTTERPRDGKFRDYMSEPRLLAAYGLFFFPQSFARARFALRRLFGLCGRAPEDAPAPLRVLDLGSGAAPCGFAAAAELREIFPERKILITALDRSRAALDAARAFAAAGAAGGNVAVETVRADLRKGVPADLALPPQDLILLGWSLNEAVPAPADAAPFLKSLAPLLAERGALVALEPALKITAERLQRASDAFAANPGKPFFRLAPELGAHPCPLLREGIFWNHEARKWTPPETLAFLNRTLFRDLSVLKFSWCALGKTPGRTFAVPEGAADVVRLVSPLEATKSCLRFVGVNPRGEKISAEIPTRGLSKSKVKKIAAEWERGDVAVLAGTLSPLGGNGLFRFAGTLKKYAP</sequence>
<evidence type="ECO:0008006" key="3">
    <source>
        <dbReference type="Google" id="ProtNLM"/>
    </source>
</evidence>
<gene>
    <name evidence="1" type="ORF">IAC75_00480</name>
</gene>
<evidence type="ECO:0000313" key="2">
    <source>
        <dbReference type="Proteomes" id="UP000886812"/>
    </source>
</evidence>
<proteinExistence type="predicted"/>
<evidence type="ECO:0000313" key="1">
    <source>
        <dbReference type="EMBL" id="HIV03614.1"/>
    </source>
</evidence>
<dbReference type="EMBL" id="DVOG01000016">
    <property type="protein sequence ID" value="HIV03614.1"/>
    <property type="molecule type" value="Genomic_DNA"/>
</dbReference>
<dbReference type="Proteomes" id="UP000886812">
    <property type="component" value="Unassembled WGS sequence"/>
</dbReference>
<reference evidence="1" key="2">
    <citation type="journal article" date="2021" name="PeerJ">
        <title>Extensive microbial diversity within the chicken gut microbiome revealed by metagenomics and culture.</title>
        <authorList>
            <person name="Gilroy R."/>
            <person name="Ravi A."/>
            <person name="Getino M."/>
            <person name="Pursley I."/>
            <person name="Horton D.L."/>
            <person name="Alikhan N.F."/>
            <person name="Baker D."/>
            <person name="Gharbi K."/>
            <person name="Hall N."/>
            <person name="Watson M."/>
            <person name="Adriaenssens E.M."/>
            <person name="Foster-Nyarko E."/>
            <person name="Jarju S."/>
            <person name="Secka A."/>
            <person name="Antonio M."/>
            <person name="Oren A."/>
            <person name="Chaudhuri R.R."/>
            <person name="La Ragione R."/>
            <person name="Hildebrand F."/>
            <person name="Pallen M.J."/>
        </authorList>
    </citation>
    <scope>NUCLEOTIDE SEQUENCE</scope>
    <source>
        <strain evidence="1">10669</strain>
    </source>
</reference>